<dbReference type="OrthoDB" id="10582510at2759"/>
<dbReference type="AlphaFoldDB" id="A0A8J4PQG0"/>
<dbReference type="EMBL" id="AJWJ01000330">
    <property type="protein sequence ID" value="KAF2071874.1"/>
    <property type="molecule type" value="Genomic_DNA"/>
</dbReference>
<organism evidence="2 3">
    <name type="scientific">Polysphondylium violaceum</name>
    <dbReference type="NCBI Taxonomy" id="133409"/>
    <lineage>
        <taxon>Eukaryota</taxon>
        <taxon>Amoebozoa</taxon>
        <taxon>Evosea</taxon>
        <taxon>Eumycetozoa</taxon>
        <taxon>Dictyostelia</taxon>
        <taxon>Dictyosteliales</taxon>
        <taxon>Dictyosteliaceae</taxon>
        <taxon>Polysphondylium</taxon>
    </lineage>
</organism>
<reference evidence="2" key="1">
    <citation type="submission" date="2020-01" db="EMBL/GenBank/DDBJ databases">
        <title>Development of genomics and gene disruption for Polysphondylium violaceum indicates a role for the polyketide synthase stlB in stalk morphogenesis.</title>
        <authorList>
            <person name="Narita B."/>
            <person name="Kawabe Y."/>
            <person name="Kin K."/>
            <person name="Saito T."/>
            <person name="Gibbs R."/>
            <person name="Kuspa A."/>
            <person name="Muzny D."/>
            <person name="Queller D."/>
            <person name="Richards S."/>
            <person name="Strassman J."/>
            <person name="Sucgang R."/>
            <person name="Worley K."/>
            <person name="Schaap P."/>
        </authorList>
    </citation>
    <scope>NUCLEOTIDE SEQUENCE</scope>
    <source>
        <strain evidence="2">QSvi11</strain>
    </source>
</reference>
<feature type="transmembrane region" description="Helical" evidence="1">
    <location>
        <begin position="7"/>
        <end position="32"/>
    </location>
</feature>
<proteinExistence type="predicted"/>
<keyword evidence="1" id="KW-0812">Transmembrane</keyword>
<name>A0A8J4PQG0_9MYCE</name>
<keyword evidence="3" id="KW-1185">Reference proteome</keyword>
<comment type="caution">
    <text evidence="2">The sequence shown here is derived from an EMBL/GenBank/DDBJ whole genome shotgun (WGS) entry which is preliminary data.</text>
</comment>
<gene>
    <name evidence="2" type="ORF">CYY_006801</name>
</gene>
<evidence type="ECO:0000313" key="3">
    <source>
        <dbReference type="Proteomes" id="UP000695562"/>
    </source>
</evidence>
<protein>
    <submittedName>
        <fullName evidence="2">Uncharacterized protein</fullName>
    </submittedName>
</protein>
<evidence type="ECO:0000313" key="2">
    <source>
        <dbReference type="EMBL" id="KAF2071874.1"/>
    </source>
</evidence>
<keyword evidence="1" id="KW-1133">Transmembrane helix</keyword>
<evidence type="ECO:0000256" key="1">
    <source>
        <dbReference type="SAM" id="Phobius"/>
    </source>
</evidence>
<accession>A0A8J4PQG0</accession>
<feature type="transmembrane region" description="Helical" evidence="1">
    <location>
        <begin position="44"/>
        <end position="63"/>
    </location>
</feature>
<keyword evidence="1" id="KW-0472">Membrane</keyword>
<sequence>MPILSTFAMFFLISLLLFLFNFIPLVLINSIVWNENPVIKSKDIFQSICHVFWFATEILSMHFSRRQRIIIKEEKIQRQHEKELNNESISTAPSLIICVEGYQHDGFENNNNNTDNNCNSNNSENHTTIDIVPTTTNNSKFNDNFNNDDLIKQAYLITPIPITSIPIITTNNAIQ</sequence>
<dbReference type="Proteomes" id="UP000695562">
    <property type="component" value="Unassembled WGS sequence"/>
</dbReference>